<dbReference type="AlphaFoldDB" id="A0A2P4X2G6"/>
<feature type="transmembrane region" description="Helical" evidence="1">
    <location>
        <begin position="91"/>
        <end position="110"/>
    </location>
</feature>
<evidence type="ECO:0008006" key="5">
    <source>
        <dbReference type="Google" id="ProtNLM"/>
    </source>
</evidence>
<evidence type="ECO:0000256" key="1">
    <source>
        <dbReference type="SAM" id="Phobius"/>
    </source>
</evidence>
<dbReference type="PANTHER" id="PTHR46599">
    <property type="entry name" value="PIGGYBAC TRANSPOSABLE ELEMENT-DERIVED PROTEIN 4"/>
    <property type="match status" value="1"/>
</dbReference>
<feature type="non-terminal residue" evidence="3">
    <location>
        <position position="1"/>
    </location>
</feature>
<reference evidence="3 4" key="1">
    <citation type="journal article" date="2017" name="Genome Biol. Evol.">
        <title>Phytophthora megakarya and P. palmivora, closely related causal agents of cacao black pod rot, underwent increases in genome sizes and gene numbers by different mechanisms.</title>
        <authorList>
            <person name="Ali S.S."/>
            <person name="Shao J."/>
            <person name="Lary D.J."/>
            <person name="Kronmiller B."/>
            <person name="Shen D."/>
            <person name="Strem M.D."/>
            <person name="Amoako-Attah I."/>
            <person name="Akrofi A.Y."/>
            <person name="Begoude B.A."/>
            <person name="Ten Hoopen G.M."/>
            <person name="Coulibaly K."/>
            <person name="Kebe B.I."/>
            <person name="Melnick R.L."/>
            <person name="Guiltinan M.J."/>
            <person name="Tyler B.M."/>
            <person name="Meinhardt L.W."/>
            <person name="Bailey B.A."/>
        </authorList>
    </citation>
    <scope>NUCLEOTIDE SEQUENCE [LARGE SCALE GENOMIC DNA]</scope>
    <source>
        <strain evidence="4">sbr112.9</strain>
    </source>
</reference>
<keyword evidence="1" id="KW-1133">Transmembrane helix</keyword>
<evidence type="ECO:0000313" key="4">
    <source>
        <dbReference type="Proteomes" id="UP000237271"/>
    </source>
</evidence>
<dbReference type="PANTHER" id="PTHR46599:SF3">
    <property type="entry name" value="PIGGYBAC TRANSPOSABLE ELEMENT-DERIVED PROTEIN 4"/>
    <property type="match status" value="1"/>
</dbReference>
<organism evidence="3 4">
    <name type="scientific">Phytophthora palmivora</name>
    <dbReference type="NCBI Taxonomy" id="4796"/>
    <lineage>
        <taxon>Eukaryota</taxon>
        <taxon>Sar</taxon>
        <taxon>Stramenopiles</taxon>
        <taxon>Oomycota</taxon>
        <taxon>Peronosporomycetes</taxon>
        <taxon>Peronosporales</taxon>
        <taxon>Peronosporaceae</taxon>
        <taxon>Phytophthora</taxon>
    </lineage>
</organism>
<evidence type="ECO:0000313" key="3">
    <source>
        <dbReference type="EMBL" id="POM59720.1"/>
    </source>
</evidence>
<keyword evidence="2" id="KW-0732">Signal</keyword>
<evidence type="ECO:0000256" key="2">
    <source>
        <dbReference type="SAM" id="SignalP"/>
    </source>
</evidence>
<keyword evidence="1" id="KW-0472">Membrane</keyword>
<feature type="signal peptide" evidence="2">
    <location>
        <begin position="1"/>
        <end position="15"/>
    </location>
</feature>
<dbReference type="OrthoDB" id="123207at2759"/>
<sequence>IGLLIARMLAPLVRGLTAQWSNKLPRAEQDRGWKVHSVVSTLQRMFGRGHKCGPVISVDEAMTPTRVRRNPKRQYLPHKPHKWGTHKPRNYYRSLFFGLVGMLLIDAFIVRRFHLKMTNQKQPEHYKVLQIPHERLLSVDKEKFEESMPLQRQLDEPQPPRSLPKVVVTAPTILLGVQIKRRLKPLRAMAGLKERAVRSCKNGASYRV</sequence>
<keyword evidence="1" id="KW-0812">Transmembrane</keyword>
<gene>
    <name evidence="3" type="ORF">PHPALM_31506</name>
</gene>
<comment type="caution">
    <text evidence="3">The sequence shown here is derived from an EMBL/GenBank/DDBJ whole genome shotgun (WGS) entry which is preliminary data.</text>
</comment>
<protein>
    <recommendedName>
        <fullName evidence="5">PiggyBac transposable element-derived protein domain-containing protein</fullName>
    </recommendedName>
</protein>
<name>A0A2P4X2G6_9STRA</name>
<accession>A0A2P4X2G6</accession>
<dbReference type="Proteomes" id="UP000237271">
    <property type="component" value="Unassembled WGS sequence"/>
</dbReference>
<feature type="chain" id="PRO_5015163610" description="PiggyBac transposable element-derived protein domain-containing protein" evidence="2">
    <location>
        <begin position="16"/>
        <end position="208"/>
    </location>
</feature>
<keyword evidence="4" id="KW-1185">Reference proteome</keyword>
<proteinExistence type="predicted"/>
<dbReference type="EMBL" id="NCKW01017044">
    <property type="protein sequence ID" value="POM59720.1"/>
    <property type="molecule type" value="Genomic_DNA"/>
</dbReference>